<gene>
    <name evidence="1" type="ORF">ENI34_03100</name>
</gene>
<reference evidence="1" key="1">
    <citation type="journal article" date="2020" name="mSystems">
        <title>Genome- and Community-Level Interaction Insights into Carbon Utilization and Element Cycling Functions of Hydrothermarchaeota in Hydrothermal Sediment.</title>
        <authorList>
            <person name="Zhou Z."/>
            <person name="Liu Y."/>
            <person name="Xu W."/>
            <person name="Pan J."/>
            <person name="Luo Z.H."/>
            <person name="Li M."/>
        </authorList>
    </citation>
    <scope>NUCLEOTIDE SEQUENCE</scope>
    <source>
        <strain evidence="1">HyVt-388</strain>
    </source>
</reference>
<sequence>MSLFQSLAIFWMTLLFTQTPDTLWTKRYGGPFGDLGVYVQETSDLGYIIAAHTQSDSGAPMQHYLIKTDSLGEIIWTKTFCRSDPFSGCIQETADSGYILTGGTVDTTGHMVIYLLKLNAQGDSLWAETIDGGGSGKSVQQTTDLGYIITG</sequence>
<name>A0A9C9EL45_UNCW3</name>
<comment type="caution">
    <text evidence="1">The sequence shown here is derived from an EMBL/GenBank/DDBJ whole genome shotgun (WGS) entry which is preliminary data.</text>
</comment>
<accession>A0A9C9EL45</accession>
<dbReference type="AlphaFoldDB" id="A0A9C9EL45"/>
<dbReference type="PANTHER" id="PTHR42754">
    <property type="entry name" value="ENDOGLUCANASE"/>
    <property type="match status" value="1"/>
</dbReference>
<evidence type="ECO:0008006" key="3">
    <source>
        <dbReference type="Google" id="ProtNLM"/>
    </source>
</evidence>
<proteinExistence type="predicted"/>
<evidence type="ECO:0000313" key="2">
    <source>
        <dbReference type="Proteomes" id="UP000885826"/>
    </source>
</evidence>
<protein>
    <recommendedName>
        <fullName evidence="3">Bulb-type lectin domain-containing protein</fullName>
    </recommendedName>
</protein>
<dbReference type="EMBL" id="DRIG01000032">
    <property type="protein sequence ID" value="HEC78113.1"/>
    <property type="molecule type" value="Genomic_DNA"/>
</dbReference>
<dbReference type="PANTHER" id="PTHR42754:SF1">
    <property type="entry name" value="LIPOPROTEIN"/>
    <property type="match status" value="1"/>
</dbReference>
<dbReference type="Proteomes" id="UP000885826">
    <property type="component" value="Unassembled WGS sequence"/>
</dbReference>
<organism evidence="1 2">
    <name type="scientific">candidate division WOR-3 bacterium</name>
    <dbReference type="NCBI Taxonomy" id="2052148"/>
    <lineage>
        <taxon>Bacteria</taxon>
        <taxon>Bacteria division WOR-3</taxon>
    </lineage>
</organism>
<evidence type="ECO:0000313" key="1">
    <source>
        <dbReference type="EMBL" id="HEC78113.1"/>
    </source>
</evidence>
<feature type="non-terminal residue" evidence="1">
    <location>
        <position position="151"/>
    </location>
</feature>